<dbReference type="GO" id="GO:0006046">
    <property type="term" value="P:N-acetylglucosamine catabolic process"/>
    <property type="evidence" value="ECO:0007669"/>
    <property type="project" value="TreeGrafter"/>
</dbReference>
<dbReference type="PANTHER" id="PTHR11113:SF14">
    <property type="entry name" value="N-ACETYLGLUCOSAMINE-6-PHOSPHATE DEACETYLASE"/>
    <property type="match status" value="1"/>
</dbReference>
<reference evidence="6" key="1">
    <citation type="submission" date="2020-05" db="EMBL/GenBank/DDBJ databases">
        <authorList>
            <person name="Chiriac C."/>
            <person name="Salcher M."/>
            <person name="Ghai R."/>
            <person name="Kavagutti S V."/>
        </authorList>
    </citation>
    <scope>NUCLEOTIDE SEQUENCE</scope>
</reference>
<dbReference type="SUPFAM" id="SSF51556">
    <property type="entry name" value="Metallo-dependent hydrolases"/>
    <property type="match status" value="1"/>
</dbReference>
<keyword evidence="2" id="KW-0479">Metal-binding</keyword>
<dbReference type="AlphaFoldDB" id="A0A6J7DD01"/>
<keyword evidence="4" id="KW-0119">Carbohydrate metabolism</keyword>
<dbReference type="InterPro" id="IPR006680">
    <property type="entry name" value="Amidohydro-rel"/>
</dbReference>
<proteinExistence type="inferred from homology"/>
<comment type="similarity">
    <text evidence="1">Belongs to the metallo-dependent hydrolases superfamily. NagA family.</text>
</comment>
<evidence type="ECO:0000256" key="2">
    <source>
        <dbReference type="ARBA" id="ARBA00022723"/>
    </source>
</evidence>
<dbReference type="SUPFAM" id="SSF51338">
    <property type="entry name" value="Composite domain of metallo-dependent hydrolases"/>
    <property type="match status" value="1"/>
</dbReference>
<dbReference type="PIRSF" id="PIRSF038994">
    <property type="entry name" value="NagA"/>
    <property type="match status" value="1"/>
</dbReference>
<dbReference type="InterPro" id="IPR011059">
    <property type="entry name" value="Metal-dep_hydrolase_composite"/>
</dbReference>
<evidence type="ECO:0000259" key="5">
    <source>
        <dbReference type="Pfam" id="PF01979"/>
    </source>
</evidence>
<dbReference type="InterPro" id="IPR003764">
    <property type="entry name" value="GlcNAc_6-P_deAcase"/>
</dbReference>
<dbReference type="InterPro" id="IPR032466">
    <property type="entry name" value="Metal_Hydrolase"/>
</dbReference>
<sequence>MLTISARTALTPHGWSGPIAISIGGDGRIVAIAEASDGAADLTLVPGFVDLQVNGVDDIDVARANGRDWSRLGDLLLDQGVTSWCPTLVTAPLERYEQPLRRMAEAQALPGPTIIGAHLEGPFLGGAPGAHPRHLLAPIDLGWLEALPEVVRLVTLAPELPGAAEAIRLLVRRGIVVSLGHSTPSLTEVDAAVQAGATMATHLYNGMSGVHHRSPGLAAAALLDDSLSVGLIADLIHVHPLAIELAYRVKPPDRTVLVTDAVAWRAGTAGAVGMAMRDGAPRLPDGTLAGSALTMDAAIRNVVNQCGVPLEQAVRSASTNPARTIGCTDRGAIAVGQRGDLVALDAHLAVAGVWLGGVRAR</sequence>
<feature type="domain" description="Amidohydrolase-related" evidence="5">
    <location>
        <begin position="44"/>
        <end position="346"/>
    </location>
</feature>
<dbReference type="NCBIfam" id="TIGR00221">
    <property type="entry name" value="nagA"/>
    <property type="match status" value="1"/>
</dbReference>
<dbReference type="PANTHER" id="PTHR11113">
    <property type="entry name" value="N-ACETYLGLUCOSAMINE-6-PHOSPHATE DEACETYLASE"/>
    <property type="match status" value="1"/>
</dbReference>
<evidence type="ECO:0000256" key="3">
    <source>
        <dbReference type="ARBA" id="ARBA00022801"/>
    </source>
</evidence>
<evidence type="ECO:0000256" key="4">
    <source>
        <dbReference type="ARBA" id="ARBA00023277"/>
    </source>
</evidence>
<gene>
    <name evidence="6" type="ORF">UFOPK3376_00624</name>
</gene>
<dbReference type="GO" id="GO:0008448">
    <property type="term" value="F:N-acetylglucosamine-6-phosphate deacetylase activity"/>
    <property type="evidence" value="ECO:0007669"/>
    <property type="project" value="InterPro"/>
</dbReference>
<evidence type="ECO:0000256" key="1">
    <source>
        <dbReference type="ARBA" id="ARBA00010716"/>
    </source>
</evidence>
<dbReference type="EMBL" id="CAFBLP010000010">
    <property type="protein sequence ID" value="CAB4867490.1"/>
    <property type="molecule type" value="Genomic_DNA"/>
</dbReference>
<protein>
    <submittedName>
        <fullName evidence="6">Unannotated protein</fullName>
    </submittedName>
</protein>
<accession>A0A6J7DD01</accession>
<name>A0A6J7DD01_9ZZZZ</name>
<evidence type="ECO:0000313" key="6">
    <source>
        <dbReference type="EMBL" id="CAB4867490.1"/>
    </source>
</evidence>
<organism evidence="6">
    <name type="scientific">freshwater metagenome</name>
    <dbReference type="NCBI Taxonomy" id="449393"/>
    <lineage>
        <taxon>unclassified sequences</taxon>
        <taxon>metagenomes</taxon>
        <taxon>ecological metagenomes</taxon>
    </lineage>
</organism>
<dbReference type="GO" id="GO:0046872">
    <property type="term" value="F:metal ion binding"/>
    <property type="evidence" value="ECO:0007669"/>
    <property type="project" value="UniProtKB-KW"/>
</dbReference>
<dbReference type="Gene3D" id="3.20.20.140">
    <property type="entry name" value="Metal-dependent hydrolases"/>
    <property type="match status" value="1"/>
</dbReference>
<dbReference type="Pfam" id="PF01979">
    <property type="entry name" value="Amidohydro_1"/>
    <property type="match status" value="1"/>
</dbReference>
<dbReference type="Gene3D" id="2.30.40.10">
    <property type="entry name" value="Urease, subunit C, domain 1"/>
    <property type="match status" value="1"/>
</dbReference>
<keyword evidence="3" id="KW-0378">Hydrolase</keyword>